<dbReference type="Proteomes" id="UP000192917">
    <property type="component" value="Unassembled WGS sequence"/>
</dbReference>
<dbReference type="EMBL" id="FWZX01000006">
    <property type="protein sequence ID" value="SMF16575.1"/>
    <property type="molecule type" value="Genomic_DNA"/>
</dbReference>
<dbReference type="CDD" id="cd00093">
    <property type="entry name" value="HTH_XRE"/>
    <property type="match status" value="1"/>
</dbReference>
<evidence type="ECO:0000313" key="2">
    <source>
        <dbReference type="EMBL" id="SMF16575.1"/>
    </source>
</evidence>
<gene>
    <name evidence="2" type="ORF">SAMN05428998_10656</name>
</gene>
<organism evidence="2 3">
    <name type="scientific">Tistlia consotensis USBA 355</name>
    <dbReference type="NCBI Taxonomy" id="560819"/>
    <lineage>
        <taxon>Bacteria</taxon>
        <taxon>Pseudomonadati</taxon>
        <taxon>Pseudomonadota</taxon>
        <taxon>Alphaproteobacteria</taxon>
        <taxon>Rhodospirillales</taxon>
        <taxon>Rhodovibrionaceae</taxon>
        <taxon>Tistlia</taxon>
    </lineage>
</organism>
<dbReference type="GO" id="GO:0003677">
    <property type="term" value="F:DNA binding"/>
    <property type="evidence" value="ECO:0007669"/>
    <property type="project" value="InterPro"/>
</dbReference>
<dbReference type="InterPro" id="IPR001387">
    <property type="entry name" value="Cro/C1-type_HTH"/>
</dbReference>
<dbReference type="SMART" id="SM00530">
    <property type="entry name" value="HTH_XRE"/>
    <property type="match status" value="1"/>
</dbReference>
<evidence type="ECO:0000313" key="3">
    <source>
        <dbReference type="Proteomes" id="UP000192917"/>
    </source>
</evidence>
<protein>
    <submittedName>
        <fullName evidence="2">Helix-turn-helix</fullName>
    </submittedName>
</protein>
<proteinExistence type="predicted"/>
<name>A0A1Y6BKQ3_9PROT</name>
<dbReference type="SUPFAM" id="SSF47413">
    <property type="entry name" value="lambda repressor-like DNA-binding domains"/>
    <property type="match status" value="1"/>
</dbReference>
<feature type="domain" description="HTH cro/C1-type" evidence="1">
    <location>
        <begin position="14"/>
        <end position="70"/>
    </location>
</feature>
<reference evidence="2 3" key="1">
    <citation type="submission" date="2017-04" db="EMBL/GenBank/DDBJ databases">
        <authorList>
            <person name="Afonso C.L."/>
            <person name="Miller P.J."/>
            <person name="Scott M.A."/>
            <person name="Spackman E."/>
            <person name="Goraichik I."/>
            <person name="Dimitrov K.M."/>
            <person name="Suarez D.L."/>
            <person name="Swayne D.E."/>
        </authorList>
    </citation>
    <scope>NUCLEOTIDE SEQUENCE [LARGE SCALE GENOMIC DNA]</scope>
    <source>
        <strain evidence="2 3">USBA 355</strain>
    </source>
</reference>
<evidence type="ECO:0000259" key="1">
    <source>
        <dbReference type="PROSITE" id="PS50943"/>
    </source>
</evidence>
<accession>A0A1Y6BKQ3</accession>
<dbReference type="AlphaFoldDB" id="A0A1Y6BKQ3"/>
<dbReference type="Gene3D" id="1.10.260.40">
    <property type="entry name" value="lambda repressor-like DNA-binding domains"/>
    <property type="match status" value="1"/>
</dbReference>
<sequence length="290" mass="32929">MQRDEVVGVFRERLLKVIERQGVSRSAFAQQVGLDRSTLSQLLSPDNERLARAETIVAIAREGKVSVDWLLGLSQEEGRGAEVVSNAMEIEAGSAGKLDETLARWHTEAAGYKIRYVPTTLPDLLKTEEVIAHEYRDYGERVPQSQFERAEARLAYSRKPETEMEVCSSWQSVEGFAKGESIWRDLPAAARRRQIEQMIAICDELYPTFRWFLYDGLRRYASPLTVFGPQRAALYLGNMYFVFNGTDQIRVLTKHFDDLVRAATVQPPDVMAFLEGLMAKYLSPAKARSR</sequence>
<keyword evidence="3" id="KW-1185">Reference proteome</keyword>
<dbReference type="STRING" id="560819.SAMN05428998_10656"/>
<dbReference type="RefSeq" id="WP_085122501.1">
    <property type="nucleotide sequence ID" value="NZ_FWZX01000006.1"/>
</dbReference>
<dbReference type="InterPro" id="IPR010982">
    <property type="entry name" value="Lambda_DNA-bd_dom_sf"/>
</dbReference>
<dbReference type="PROSITE" id="PS50943">
    <property type="entry name" value="HTH_CROC1"/>
    <property type="match status" value="1"/>
</dbReference>